<dbReference type="InterPro" id="IPR010017">
    <property type="entry name" value="CmoB"/>
</dbReference>
<dbReference type="CDD" id="cd02440">
    <property type="entry name" value="AdoMet_MTases"/>
    <property type="match status" value="1"/>
</dbReference>
<keyword evidence="5" id="KW-1185">Reference proteome</keyword>
<gene>
    <name evidence="3 4" type="primary">cmoB</name>
    <name evidence="4" type="ORF">GHNINEIG_00072</name>
</gene>
<comment type="function">
    <text evidence="3">Catalyzes carboxymethyl transfer from carboxy-S-adenosyl-L-methionine (Cx-SAM) to 5-hydroxyuridine (ho5U) to form 5-carboxymethoxyuridine (cmo5U) at position 34 in tRNAs.</text>
</comment>
<comment type="subunit">
    <text evidence="3">Homotetramer.</text>
</comment>
<feature type="binding site" evidence="3">
    <location>
        <position position="204"/>
    </location>
    <ligand>
        <name>carboxy-S-adenosyl-L-methionine</name>
        <dbReference type="ChEBI" id="CHEBI:134278"/>
    </ligand>
</feature>
<evidence type="ECO:0000256" key="1">
    <source>
        <dbReference type="ARBA" id="ARBA00022679"/>
    </source>
</evidence>
<name>A0A4P7NWZ6_9GAMM</name>
<accession>A0A4P7NWZ6</accession>
<feature type="binding site" evidence="3">
    <location>
        <begin position="186"/>
        <end position="187"/>
    </location>
    <ligand>
        <name>carboxy-S-adenosyl-L-methionine</name>
        <dbReference type="ChEBI" id="CHEBI:134278"/>
    </ligand>
</feature>
<dbReference type="GO" id="GO:0016765">
    <property type="term" value="F:transferase activity, transferring alkyl or aryl (other than methyl) groups"/>
    <property type="evidence" value="ECO:0007669"/>
    <property type="project" value="UniProtKB-UniRule"/>
</dbReference>
<evidence type="ECO:0000313" key="4">
    <source>
        <dbReference type="EMBL" id="QBZ82048.1"/>
    </source>
</evidence>
<organism evidence="4 5">
    <name type="scientific">Hydrogenovibrio crunogenus</name>
    <dbReference type="NCBI Taxonomy" id="39765"/>
    <lineage>
        <taxon>Bacteria</taxon>
        <taxon>Pseudomonadati</taxon>
        <taxon>Pseudomonadota</taxon>
        <taxon>Gammaproteobacteria</taxon>
        <taxon>Thiotrichales</taxon>
        <taxon>Piscirickettsiaceae</taxon>
        <taxon>Hydrogenovibrio</taxon>
    </lineage>
</organism>
<keyword evidence="2 3" id="KW-0819">tRNA processing</keyword>
<dbReference type="InterPro" id="IPR027555">
    <property type="entry name" value="Mo5U34_MeTrfas-like"/>
</dbReference>
<dbReference type="NCBIfam" id="TIGR00452">
    <property type="entry name" value="tRNA 5-methoxyuridine(34)/uridine 5-oxyacetic acid(34) synthase CmoB"/>
    <property type="match status" value="1"/>
</dbReference>
<feature type="binding site" evidence="3">
    <location>
        <position position="323"/>
    </location>
    <ligand>
        <name>carboxy-S-adenosyl-L-methionine</name>
        <dbReference type="ChEBI" id="CHEBI:134278"/>
    </ligand>
</feature>
<comment type="similarity">
    <text evidence="3">Belongs to the class I-like SAM-binding methyltransferase superfamily. CmoB family.</text>
</comment>
<feature type="binding site" evidence="3">
    <location>
        <position position="208"/>
    </location>
    <ligand>
        <name>carboxy-S-adenosyl-L-methionine</name>
        <dbReference type="ChEBI" id="CHEBI:134278"/>
    </ligand>
</feature>
<dbReference type="GO" id="GO:0008168">
    <property type="term" value="F:methyltransferase activity"/>
    <property type="evidence" value="ECO:0007669"/>
    <property type="project" value="UniProtKB-KW"/>
</dbReference>
<proteinExistence type="inferred from homology"/>
<dbReference type="GO" id="GO:0002098">
    <property type="term" value="P:tRNA wobble uridine modification"/>
    <property type="evidence" value="ECO:0007669"/>
    <property type="project" value="InterPro"/>
</dbReference>
<evidence type="ECO:0000256" key="3">
    <source>
        <dbReference type="HAMAP-Rule" id="MF_01590"/>
    </source>
</evidence>
<dbReference type="GO" id="GO:0032259">
    <property type="term" value="P:methylation"/>
    <property type="evidence" value="ECO:0007669"/>
    <property type="project" value="UniProtKB-KW"/>
</dbReference>
<evidence type="ECO:0000256" key="2">
    <source>
        <dbReference type="ARBA" id="ARBA00022694"/>
    </source>
</evidence>
<dbReference type="HAMAP" id="MF_01590">
    <property type="entry name" value="tRNA_carboxymethyltr_CmoB"/>
    <property type="match status" value="1"/>
</dbReference>
<dbReference type="Pfam" id="PF08003">
    <property type="entry name" value="Methyltransf_9"/>
    <property type="match status" value="1"/>
</dbReference>
<dbReference type="Proteomes" id="UP000296201">
    <property type="component" value="Chromosome"/>
</dbReference>
<dbReference type="SUPFAM" id="SSF53335">
    <property type="entry name" value="S-adenosyl-L-methionine-dependent methyltransferases"/>
    <property type="match status" value="1"/>
</dbReference>
<evidence type="ECO:0000313" key="5">
    <source>
        <dbReference type="Proteomes" id="UP000296201"/>
    </source>
</evidence>
<sequence length="332" mass="37882">MKHYHQHYSHFWPKLEEARLGHWQNALEATLETALDPDANGNLPKWLPALETIMMLPSSDTAQLNQSAIKACSPNFSGADREQLTQALKAFMPWRKGPFDIEGVYIDTEWHSDWKWDRISPHLSSLKGRKVLDIGCGSGYHLWRMLGDGAEFALGVDPGLLFMTQFLAIKHFVGESLPAYFLPLTLEQLPKTQPSEVFDTVFSMGVLYHRRSPIDHIMDLKRYLKPGGELVLETLVIPETEGQLLVPKERYAQMNNVWFIPSVKELGHWLEKCGFKNVRCVDLDQTSTDEQRTTEWMNWNSLADFLDPEDANKTIEGYSAPLRAVMIANKPA</sequence>
<dbReference type="PANTHER" id="PTHR43464">
    <property type="entry name" value="METHYLTRANSFERASE"/>
    <property type="match status" value="1"/>
</dbReference>
<keyword evidence="1 3" id="KW-0808">Transferase</keyword>
<feature type="binding site" evidence="3">
    <location>
        <position position="115"/>
    </location>
    <ligand>
        <name>carboxy-S-adenosyl-L-methionine</name>
        <dbReference type="ChEBI" id="CHEBI:134278"/>
    </ligand>
</feature>
<feature type="binding site" evidence="3">
    <location>
        <position position="96"/>
    </location>
    <ligand>
        <name>carboxy-S-adenosyl-L-methionine</name>
        <dbReference type="ChEBI" id="CHEBI:134278"/>
    </ligand>
</feature>
<comment type="catalytic activity">
    <reaction evidence="3">
        <text>carboxy-S-adenosyl-L-methionine + 5-hydroxyuridine(34) in tRNA = 5-carboxymethoxyuridine(34) in tRNA + S-adenosyl-L-homocysteine + H(+)</text>
        <dbReference type="Rhea" id="RHEA:52848"/>
        <dbReference type="Rhea" id="RHEA-COMP:13381"/>
        <dbReference type="Rhea" id="RHEA-COMP:13383"/>
        <dbReference type="ChEBI" id="CHEBI:15378"/>
        <dbReference type="ChEBI" id="CHEBI:57856"/>
        <dbReference type="ChEBI" id="CHEBI:134278"/>
        <dbReference type="ChEBI" id="CHEBI:136877"/>
        <dbReference type="ChEBI" id="CHEBI:136879"/>
    </reaction>
</comment>
<dbReference type="EC" id="2.5.1.-" evidence="3"/>
<dbReference type="AlphaFoldDB" id="A0A4P7NWZ6"/>
<protein>
    <recommendedName>
        <fullName evidence="3">tRNA U34 carboxymethyltransferase</fullName>
        <ecNumber evidence="3">2.5.1.-</ecNumber>
    </recommendedName>
</protein>
<feature type="binding site" evidence="3">
    <location>
        <position position="110"/>
    </location>
    <ligand>
        <name>carboxy-S-adenosyl-L-methionine</name>
        <dbReference type="ChEBI" id="CHEBI:134278"/>
    </ligand>
</feature>
<dbReference type="OrthoDB" id="9773188at2"/>
<feature type="binding site" evidence="3">
    <location>
        <position position="135"/>
    </location>
    <ligand>
        <name>carboxy-S-adenosyl-L-methionine</name>
        <dbReference type="ChEBI" id="CHEBI:134278"/>
    </ligand>
</feature>
<dbReference type="RefSeq" id="WP_135794809.1">
    <property type="nucleotide sequence ID" value="NZ_CP032096.1"/>
</dbReference>
<reference evidence="4 5" key="1">
    <citation type="submission" date="2018-08" db="EMBL/GenBank/DDBJ databases">
        <title>Horizontal acquisition of hydrogen conversion ability and other habitat adaptations in Hydrogenovibrio crunogenus strains.</title>
        <authorList>
            <person name="Gonnella G."/>
            <person name="Adam N."/>
            <person name="Perner M."/>
        </authorList>
    </citation>
    <scope>NUCLEOTIDE SEQUENCE [LARGE SCALE GENOMIC DNA]</scope>
    <source>
        <strain evidence="4 5">SP-41</strain>
    </source>
</reference>
<dbReference type="EMBL" id="CP032096">
    <property type="protein sequence ID" value="QBZ82048.1"/>
    <property type="molecule type" value="Genomic_DNA"/>
</dbReference>
<keyword evidence="4" id="KW-0489">Methyltransferase</keyword>
<comment type="caution">
    <text evidence="3">Lacks conserved residue(s) required for the propagation of feature annotation.</text>
</comment>
<dbReference type="PANTHER" id="PTHR43464:SF95">
    <property type="entry name" value="TRNA U34 CARBOXYMETHYLTRANSFERASE"/>
    <property type="match status" value="1"/>
</dbReference>
<dbReference type="Gene3D" id="3.40.50.150">
    <property type="entry name" value="Vaccinia Virus protein VP39"/>
    <property type="match status" value="1"/>
</dbReference>
<dbReference type="NCBIfam" id="NF011650">
    <property type="entry name" value="PRK15068.1"/>
    <property type="match status" value="1"/>
</dbReference>
<dbReference type="InterPro" id="IPR029063">
    <property type="entry name" value="SAM-dependent_MTases_sf"/>
</dbReference>